<reference evidence="2" key="1">
    <citation type="submission" date="2022-11" db="UniProtKB">
        <authorList>
            <consortium name="WormBaseParasite"/>
        </authorList>
    </citation>
    <scope>IDENTIFICATION</scope>
</reference>
<sequence length="302" mass="34695">MASTSSASSTPKNIHGKVIWPESPSIKQEFAFPDSIIYYLLKNTSYPNIYLKLTQSCKYFFEQNQVVVAARIHEDKTETIMCLNDKEICQEKEEECCLDADIPEIKCKIWLTDELKLSYNNISKCTSLLLPKLYQCECAELVLCCNIATFDDFKKLAAAFKKFVIFDLKITNSDGSIVMLDSILEACSNVESFDYWFVRGTDAATASTLMDMSKLQNLKNLKHLELNDIPEIFDVEDIFSFAKTHINATMMFDFHWSISEEYKTQLDSVIDRIIELPNLRCCISYEGQNEEKLEILEIRCGL</sequence>
<protein>
    <submittedName>
        <fullName evidence="2">DUF38 domain-containing protein</fullName>
    </submittedName>
</protein>
<evidence type="ECO:0000313" key="2">
    <source>
        <dbReference type="WBParaSite" id="ES5_v2.g18676.t1"/>
    </source>
</evidence>
<organism evidence="1 2">
    <name type="scientific">Panagrolaimus sp. ES5</name>
    <dbReference type="NCBI Taxonomy" id="591445"/>
    <lineage>
        <taxon>Eukaryota</taxon>
        <taxon>Metazoa</taxon>
        <taxon>Ecdysozoa</taxon>
        <taxon>Nematoda</taxon>
        <taxon>Chromadorea</taxon>
        <taxon>Rhabditida</taxon>
        <taxon>Tylenchina</taxon>
        <taxon>Panagrolaimomorpha</taxon>
        <taxon>Panagrolaimoidea</taxon>
        <taxon>Panagrolaimidae</taxon>
        <taxon>Panagrolaimus</taxon>
    </lineage>
</organism>
<proteinExistence type="predicted"/>
<accession>A0AC34FMM8</accession>
<evidence type="ECO:0000313" key="1">
    <source>
        <dbReference type="Proteomes" id="UP000887579"/>
    </source>
</evidence>
<dbReference type="Proteomes" id="UP000887579">
    <property type="component" value="Unplaced"/>
</dbReference>
<name>A0AC34FMM8_9BILA</name>
<dbReference type="WBParaSite" id="ES5_v2.g18676.t1">
    <property type="protein sequence ID" value="ES5_v2.g18676.t1"/>
    <property type="gene ID" value="ES5_v2.g18676"/>
</dbReference>